<sequence length="784" mass="83940">MALDKQKILNELGNVVNQLQSADCGCMGKLFNANQGNSNAMSNPNSMGGPGKEGCMHSCCHSQGFGCHGYNAPGAGEPFSGPPRHCMGSCNPPKLYADTYNYLNHNLMQPVMKEVYDDLRSITPANTIMNSPMAAKMGLTGNDPNFGGTAATGGNMGNMAVHNPGLGNQNANMNRSPNVHFGNTNMDNQNPNGMHMGNQQQMGQMGQPMGQGHMGQMSGGMGSQIVNMMKSDPGRTANVNERGPGNSMGNAPQSPEMGSNMAGGQGQYMVGNMSAQNPGQYTSGSMEQGNAVPMQTPTTQYMSQQNMYAGVKAQNGQMNPMTPNMNQMNPGSHGMTNANASPGYQQMNNRNAYGEHSAGIAKFNEMFPGVMQGDLGFDPMAIAIQMNPANQQRAAMSTMQKVLNGEPLNRPTASAMQPVINATNTAAASIAQANQPPASHASGQNIIPPPVQQQQLLGANAVAPPVQSNQVPQQQVYTALTGAPNISQQQVPQQQYQGQYDQQQGLNPNAVTAARGSLPTVYEGSGSPNARQEGYPPSNLGGSTNAQQMIMEPILPADTSKNMPPMQANMKQQRYYQYNTLGQPIEMLPAQNYNYPIDPNTQQTLGAGPAPSKYRIDATRYSNVKNTVSKTSLMGNKPVGRTPSRSQLQHLYNQYKGSHSYTQQNIRPNEHGGSYSEGHLNIPQGNAPRHVPVERVAGDTAANNIEINNTVGYKGDPRPNQVGDVPATNNKPTEDTEKKPAFVSKVRNGLQDQTYTQYATSAAWTFHGATPAPYSTGYRFRHKA</sequence>
<dbReference type="Proteomes" id="UP000322000">
    <property type="component" value="Chromosome 9"/>
</dbReference>
<feature type="region of interest" description="Disordered" evidence="1">
    <location>
        <begin position="235"/>
        <end position="261"/>
    </location>
</feature>
<feature type="compositionally biased region" description="Polar residues" evidence="1">
    <location>
        <begin position="247"/>
        <end position="257"/>
    </location>
</feature>
<dbReference type="GeneID" id="113497352"/>
<dbReference type="OrthoDB" id="7485989at2759"/>
<dbReference type="RefSeq" id="XP_026732682.1">
    <property type="nucleotide sequence ID" value="XM_026876881.1"/>
</dbReference>
<name>A0A7E5VWM3_TRINI</name>
<proteinExistence type="predicted"/>
<accession>A0A7E5VWM3</accession>
<feature type="region of interest" description="Disordered" evidence="1">
    <location>
        <begin position="709"/>
        <end position="737"/>
    </location>
</feature>
<dbReference type="KEGG" id="tnl:113497352"/>
<dbReference type="AlphaFoldDB" id="A0A7E5VWM3"/>
<evidence type="ECO:0000256" key="1">
    <source>
        <dbReference type="SAM" id="MobiDB-lite"/>
    </source>
</evidence>
<reference evidence="3" key="1">
    <citation type="submission" date="2025-08" db="UniProtKB">
        <authorList>
            <consortium name="RefSeq"/>
        </authorList>
    </citation>
    <scope>IDENTIFICATION</scope>
</reference>
<keyword evidence="2" id="KW-1185">Reference proteome</keyword>
<evidence type="ECO:0000313" key="3">
    <source>
        <dbReference type="RefSeq" id="XP_026732682.1"/>
    </source>
</evidence>
<organism evidence="2 3">
    <name type="scientific">Trichoplusia ni</name>
    <name type="common">Cabbage looper</name>
    <dbReference type="NCBI Taxonomy" id="7111"/>
    <lineage>
        <taxon>Eukaryota</taxon>
        <taxon>Metazoa</taxon>
        <taxon>Ecdysozoa</taxon>
        <taxon>Arthropoda</taxon>
        <taxon>Hexapoda</taxon>
        <taxon>Insecta</taxon>
        <taxon>Pterygota</taxon>
        <taxon>Neoptera</taxon>
        <taxon>Endopterygota</taxon>
        <taxon>Lepidoptera</taxon>
        <taxon>Glossata</taxon>
        <taxon>Ditrysia</taxon>
        <taxon>Noctuoidea</taxon>
        <taxon>Noctuidae</taxon>
        <taxon>Plusiinae</taxon>
        <taxon>Trichoplusia</taxon>
    </lineage>
</organism>
<gene>
    <name evidence="3" type="primary">LOC113497352</name>
</gene>
<protein>
    <submittedName>
        <fullName evidence="3">Mediator of RNA polymerase II transcription subunit 15-like</fullName>
    </submittedName>
</protein>
<dbReference type="InParanoid" id="A0A7E5VWM3"/>
<evidence type="ECO:0000313" key="2">
    <source>
        <dbReference type="Proteomes" id="UP000322000"/>
    </source>
</evidence>